<dbReference type="SMART" id="SM00983">
    <property type="entry name" value="TPK_B1_binding"/>
    <property type="match status" value="1"/>
</dbReference>
<evidence type="ECO:0000256" key="1">
    <source>
        <dbReference type="ARBA" id="ARBA00022679"/>
    </source>
</evidence>
<dbReference type="Gene3D" id="3.40.50.10240">
    <property type="entry name" value="Thiamin pyrophosphokinase, catalytic domain"/>
    <property type="match status" value="1"/>
</dbReference>
<dbReference type="KEGG" id="ruj:E5Z56_11450"/>
<dbReference type="SUPFAM" id="SSF63999">
    <property type="entry name" value="Thiamin pyrophosphokinase, catalytic domain"/>
    <property type="match status" value="1"/>
</dbReference>
<evidence type="ECO:0000313" key="7">
    <source>
        <dbReference type="EMBL" id="QCT07931.1"/>
    </source>
</evidence>
<dbReference type="EC" id="2.7.6.2" evidence="5"/>
<evidence type="ECO:0000256" key="2">
    <source>
        <dbReference type="ARBA" id="ARBA00022741"/>
    </source>
</evidence>
<protein>
    <recommendedName>
        <fullName evidence="5">Thiamine diphosphokinase</fullName>
        <ecNumber evidence="5">2.7.6.2</ecNumber>
    </recommendedName>
</protein>
<dbReference type="GO" id="GO:0004788">
    <property type="term" value="F:thiamine diphosphokinase activity"/>
    <property type="evidence" value="ECO:0007669"/>
    <property type="project" value="UniProtKB-UniRule"/>
</dbReference>
<dbReference type="GO" id="GO:0009229">
    <property type="term" value="P:thiamine diphosphate biosynthetic process"/>
    <property type="evidence" value="ECO:0007669"/>
    <property type="project" value="InterPro"/>
</dbReference>
<evidence type="ECO:0000259" key="6">
    <source>
        <dbReference type="SMART" id="SM00983"/>
    </source>
</evidence>
<dbReference type="OrthoDB" id="9804377at2"/>
<dbReference type="GO" id="GO:0005524">
    <property type="term" value="F:ATP binding"/>
    <property type="evidence" value="ECO:0007669"/>
    <property type="project" value="UniProtKB-KW"/>
</dbReference>
<proteinExistence type="predicted"/>
<dbReference type="GO" id="GO:0016301">
    <property type="term" value="F:kinase activity"/>
    <property type="evidence" value="ECO:0007669"/>
    <property type="project" value="UniProtKB-KW"/>
</dbReference>
<dbReference type="GO" id="GO:0006772">
    <property type="term" value="P:thiamine metabolic process"/>
    <property type="evidence" value="ECO:0007669"/>
    <property type="project" value="UniProtKB-UniRule"/>
</dbReference>
<evidence type="ECO:0000256" key="4">
    <source>
        <dbReference type="ARBA" id="ARBA00022840"/>
    </source>
</evidence>
<dbReference type="NCBIfam" id="TIGR01378">
    <property type="entry name" value="thi_PPkinase"/>
    <property type="match status" value="1"/>
</dbReference>
<keyword evidence="4" id="KW-0067">ATP-binding</keyword>
<dbReference type="CDD" id="cd07995">
    <property type="entry name" value="TPK"/>
    <property type="match status" value="1"/>
</dbReference>
<dbReference type="GO" id="GO:0030975">
    <property type="term" value="F:thiamine binding"/>
    <property type="evidence" value="ECO:0007669"/>
    <property type="project" value="InterPro"/>
</dbReference>
<keyword evidence="8" id="KW-1185">Reference proteome</keyword>
<keyword evidence="2" id="KW-0547">Nucleotide-binding</keyword>
<dbReference type="InterPro" id="IPR006282">
    <property type="entry name" value="Thi_PPkinase"/>
</dbReference>
<dbReference type="PANTHER" id="PTHR41299:SF1">
    <property type="entry name" value="THIAMINE PYROPHOSPHOKINASE"/>
    <property type="match status" value="1"/>
</dbReference>
<dbReference type="InterPro" id="IPR053149">
    <property type="entry name" value="TPK"/>
</dbReference>
<organism evidence="7 8">
    <name type="scientific">Ruminococcus bovis</name>
    <dbReference type="NCBI Taxonomy" id="2564099"/>
    <lineage>
        <taxon>Bacteria</taxon>
        <taxon>Bacillati</taxon>
        <taxon>Bacillota</taxon>
        <taxon>Clostridia</taxon>
        <taxon>Eubacteriales</taxon>
        <taxon>Oscillospiraceae</taxon>
        <taxon>Ruminococcus</taxon>
    </lineage>
</organism>
<dbReference type="Pfam" id="PF04265">
    <property type="entry name" value="TPK_B1_binding"/>
    <property type="match status" value="1"/>
</dbReference>
<evidence type="ECO:0000256" key="5">
    <source>
        <dbReference type="NCBIfam" id="TIGR01378"/>
    </source>
</evidence>
<dbReference type="EMBL" id="CP039381">
    <property type="protein sequence ID" value="QCT07931.1"/>
    <property type="molecule type" value="Genomic_DNA"/>
</dbReference>
<dbReference type="InterPro" id="IPR036371">
    <property type="entry name" value="TPK_B1-bd_sf"/>
</dbReference>
<keyword evidence="3 7" id="KW-0418">Kinase</keyword>
<keyword evidence="1 7" id="KW-0808">Transferase</keyword>
<gene>
    <name evidence="7" type="ORF">E5Z56_11450</name>
</gene>
<reference evidence="7 8" key="1">
    <citation type="submission" date="2019-04" db="EMBL/GenBank/DDBJ databases">
        <authorList>
            <person name="Embree M."/>
            <person name="Gaffney J.R."/>
        </authorList>
    </citation>
    <scope>NUCLEOTIDE SEQUENCE [LARGE SCALE GENOMIC DNA]</scope>
    <source>
        <strain evidence="7 8">JE7A12</strain>
    </source>
</reference>
<dbReference type="InterPro" id="IPR007373">
    <property type="entry name" value="Thiamin_PyroPKinase_B1-bd"/>
</dbReference>
<dbReference type="SUPFAM" id="SSF63862">
    <property type="entry name" value="Thiamin pyrophosphokinase, substrate-binding domain"/>
    <property type="match status" value="1"/>
</dbReference>
<sequence>MGEKKMRCVIISGSPDTNVEEIKSLCTNDDFIVCADSGYSFAKKAGLTPNLIIGDFDSLKEELPQNTEVVKLNTHKDDTDTEHCVMECIRRGYKDFLLLGSIGGRTDHTFANIATLAFLSEYNYNGIARNNGEEIRILKEGSYEMNNKKGLIFSVFPYGCESVNVTYKGAEYMLNNKTLTYNVSRGISNVFVDDEAEITINRGRAILLTYYK</sequence>
<name>A0A4P8XXM5_9FIRM</name>
<dbReference type="InterPro" id="IPR007371">
    <property type="entry name" value="TPK_catalytic"/>
</dbReference>
<accession>A0A4P8XXM5</accession>
<dbReference type="AlphaFoldDB" id="A0A4P8XXM5"/>
<dbReference type="Proteomes" id="UP000301475">
    <property type="component" value="Chromosome"/>
</dbReference>
<evidence type="ECO:0000313" key="8">
    <source>
        <dbReference type="Proteomes" id="UP000301475"/>
    </source>
</evidence>
<feature type="domain" description="Thiamin pyrophosphokinase thiamin-binding" evidence="6">
    <location>
        <begin position="141"/>
        <end position="206"/>
    </location>
</feature>
<dbReference type="PANTHER" id="PTHR41299">
    <property type="entry name" value="THIAMINE PYROPHOSPHOKINASE"/>
    <property type="match status" value="1"/>
</dbReference>
<dbReference type="InterPro" id="IPR036759">
    <property type="entry name" value="TPK_catalytic_sf"/>
</dbReference>
<evidence type="ECO:0000256" key="3">
    <source>
        <dbReference type="ARBA" id="ARBA00022777"/>
    </source>
</evidence>
<dbReference type="Pfam" id="PF04263">
    <property type="entry name" value="TPK_catalytic"/>
    <property type="match status" value="1"/>
</dbReference>